<protein>
    <recommendedName>
        <fullName evidence="1">ZSWIM1/3 RNaseH-like domain-containing protein</fullName>
    </recommendedName>
</protein>
<sequence>MRVGCSEWVERLKCIRTLTKLMPTCSTRIPRRYQEEEDPPLLERGVREADSLAGCEQLDCEMRRDSYTLPDDNIRVTELMQDFSEGPGNVVNVFRDVDTKLTSCVTFQTCHMRRMTRLFLEVMCVDATHGTNINRYRLISFMLTDKFGSGAFAQHSLIDGGVVSIQDPLLGLLRHGR</sequence>
<feature type="domain" description="ZSWIM1/3 RNaseH-like" evidence="1">
    <location>
        <begin position="83"/>
        <end position="158"/>
    </location>
</feature>
<dbReference type="Proteomes" id="UP000018817">
    <property type="component" value="Unassembled WGS sequence"/>
</dbReference>
<dbReference type="VEuPathDB" id="FungiDB:PPTG_21568"/>
<dbReference type="RefSeq" id="XP_008896624.1">
    <property type="nucleotide sequence ID" value="XM_008898376.1"/>
</dbReference>
<evidence type="ECO:0000259" key="1">
    <source>
        <dbReference type="Pfam" id="PF21056"/>
    </source>
</evidence>
<reference evidence="3" key="1">
    <citation type="submission" date="2011-12" db="EMBL/GenBank/DDBJ databases">
        <authorList>
            <consortium name="The Broad Institute Genome Sequencing Platform"/>
            <person name="Russ C."/>
            <person name="Tyler B."/>
            <person name="Panabieres F."/>
            <person name="Shan W."/>
            <person name="Tripathy S."/>
            <person name="Grunwald N."/>
            <person name="Machado M."/>
            <person name="Young S.K."/>
            <person name="Zeng Q."/>
            <person name="Gargeya S."/>
            <person name="Fitzgerald M."/>
            <person name="Haas B."/>
            <person name="Abouelleil A."/>
            <person name="Alvarado L."/>
            <person name="Arachchi H.M."/>
            <person name="Berlin A."/>
            <person name="Chapman S.B."/>
            <person name="Gearin G."/>
            <person name="Goldberg J."/>
            <person name="Griggs A."/>
            <person name="Gujja S."/>
            <person name="Hansen M."/>
            <person name="Heiman D."/>
            <person name="Howarth C."/>
            <person name="Larimer J."/>
            <person name="Lui A."/>
            <person name="MacDonald P.J.P."/>
            <person name="McCowen C."/>
            <person name="Montmayeur A."/>
            <person name="Murphy C."/>
            <person name="Neiman D."/>
            <person name="Pearson M."/>
            <person name="Priest M."/>
            <person name="Roberts A."/>
            <person name="Saif S."/>
            <person name="Shea T."/>
            <person name="Sisk P."/>
            <person name="Stolte C."/>
            <person name="Sykes S."/>
            <person name="Wortman J."/>
            <person name="Nusbaum C."/>
            <person name="Birren B."/>
        </authorList>
    </citation>
    <scope>NUCLEOTIDE SEQUENCE [LARGE SCALE GENOMIC DNA]</scope>
    <source>
        <strain evidence="3">INRA-310</strain>
    </source>
</reference>
<evidence type="ECO:0000313" key="2">
    <source>
        <dbReference type="EMBL" id="ETN18508.1"/>
    </source>
</evidence>
<dbReference type="EMBL" id="KI669566">
    <property type="protein sequence ID" value="ETN18508.1"/>
    <property type="molecule type" value="Genomic_DNA"/>
</dbReference>
<dbReference type="InterPro" id="IPR048324">
    <property type="entry name" value="ZSWIM1-3_RNaseH-like"/>
</dbReference>
<organism evidence="2 3">
    <name type="scientific">Phytophthora nicotianae (strain INRA-310)</name>
    <name type="common">Phytophthora parasitica</name>
    <dbReference type="NCBI Taxonomy" id="761204"/>
    <lineage>
        <taxon>Eukaryota</taxon>
        <taxon>Sar</taxon>
        <taxon>Stramenopiles</taxon>
        <taxon>Oomycota</taxon>
        <taxon>Peronosporomycetes</taxon>
        <taxon>Peronosporales</taxon>
        <taxon>Peronosporaceae</taxon>
        <taxon>Phytophthora</taxon>
    </lineage>
</organism>
<gene>
    <name evidence="2" type="ORF">PPTG_21568</name>
</gene>
<dbReference type="RefSeq" id="XP_008896625.1">
    <property type="nucleotide sequence ID" value="XM_008898377.1"/>
</dbReference>
<name>W2QZG8_PHYN3</name>
<dbReference type="AlphaFoldDB" id="W2QZG8"/>
<evidence type="ECO:0000313" key="3">
    <source>
        <dbReference type="Proteomes" id="UP000018817"/>
    </source>
</evidence>
<dbReference type="GeneID" id="20190167"/>
<accession>W2QZG8</accession>
<proteinExistence type="predicted"/>
<dbReference type="EMBL" id="KI669566">
    <property type="protein sequence ID" value="ETN18507.1"/>
    <property type="molecule type" value="Genomic_DNA"/>
</dbReference>
<reference evidence="2 3" key="2">
    <citation type="submission" date="2013-11" db="EMBL/GenBank/DDBJ databases">
        <title>The Genome Sequence of Phytophthora parasitica INRA-310.</title>
        <authorList>
            <consortium name="The Broad Institute Genomics Platform"/>
            <person name="Russ C."/>
            <person name="Tyler B."/>
            <person name="Panabieres F."/>
            <person name="Shan W."/>
            <person name="Tripathy S."/>
            <person name="Grunwald N."/>
            <person name="Machado M."/>
            <person name="Johnson C.S."/>
            <person name="Arredondo F."/>
            <person name="Hong C."/>
            <person name="Coffey M."/>
            <person name="Young S.K."/>
            <person name="Zeng Q."/>
            <person name="Gargeya S."/>
            <person name="Fitzgerald M."/>
            <person name="Abouelleil A."/>
            <person name="Alvarado L."/>
            <person name="Chapman S.B."/>
            <person name="Gainer-Dewar J."/>
            <person name="Goldberg J."/>
            <person name="Griggs A."/>
            <person name="Gujja S."/>
            <person name="Hansen M."/>
            <person name="Howarth C."/>
            <person name="Imamovic A."/>
            <person name="Ireland A."/>
            <person name="Larimer J."/>
            <person name="McCowan C."/>
            <person name="Murphy C."/>
            <person name="Pearson M."/>
            <person name="Poon T.W."/>
            <person name="Priest M."/>
            <person name="Roberts A."/>
            <person name="Saif S."/>
            <person name="Shea T."/>
            <person name="Sykes S."/>
            <person name="Wortman J."/>
            <person name="Nusbaum C."/>
            <person name="Birren B."/>
        </authorList>
    </citation>
    <scope>NUCLEOTIDE SEQUENCE [LARGE SCALE GENOMIC DNA]</scope>
    <source>
        <strain evidence="2 3">INRA-310</strain>
    </source>
</reference>
<dbReference type="Pfam" id="PF21056">
    <property type="entry name" value="ZSWIM1-3_RNaseH-like"/>
    <property type="match status" value="1"/>
</dbReference>